<feature type="transmembrane region" description="Helical" evidence="2">
    <location>
        <begin position="470"/>
        <end position="488"/>
    </location>
</feature>
<sequence>MKKSSRSKTNDFRQKTSSGYSTSGDDSHNNSIYQIRTNHHKKSIPYKNSLAVVSQPSIVWVHQDKPDYEPYRLPGDPYIPSAPSNTRDGTVLTENFSERKSSGVRRSDTREVHMVMKARGSPPVESAAKILSKDETKRPMKRSPAYTIRTVKDSSVSTRDLYQPKKRGSSVVYDRLSPQNSDRVSLASGESPEDPQWHHREKCGPPHCPESYYEHTYSQEQSQQQHHHQQHYHHQQSASSGGEQYDAHYTAQAQGARSRRSRKRTCQQSCAPEDTQETQQIEAQNLPEPREVTQSGKSEVGVNKNYNDSKACDCCMETPKTFSTIYICQKHPGDSRTYCCKEVVEKDIKPRESHVYVSTSCASRWSGCECVHHESPTLKRRQSCCTCASQAKMSRPHPSHVKPSEDCRCVRKNTRKQCSSKCTEAVSKFLSELGPRLLSLLCLLIKLLVVMLFYLLLLGILSTYTSLNHWAHLTIFGANIFMLFIFFFEPNCLVIDMFTV</sequence>
<reference evidence="3" key="1">
    <citation type="journal article" date="2023" name="PLoS Negl. Trop. Dis.">
        <title>A genome sequence for Biomphalaria pfeifferi, the major vector snail for the human-infecting parasite Schistosoma mansoni.</title>
        <authorList>
            <person name="Bu L."/>
            <person name="Lu L."/>
            <person name="Laidemitt M.R."/>
            <person name="Zhang S.M."/>
            <person name="Mutuku M."/>
            <person name="Mkoji G."/>
            <person name="Steinauer M."/>
            <person name="Loker E.S."/>
        </authorList>
    </citation>
    <scope>NUCLEOTIDE SEQUENCE</scope>
    <source>
        <strain evidence="3">KasaAsao</strain>
    </source>
</reference>
<protein>
    <submittedName>
        <fullName evidence="3">Uncharacterized protein</fullName>
    </submittedName>
</protein>
<name>A0AAD8F3T0_BIOPF</name>
<feature type="transmembrane region" description="Helical" evidence="2">
    <location>
        <begin position="437"/>
        <end position="464"/>
    </location>
</feature>
<gene>
    <name evidence="3" type="ORF">Bpfe_021389</name>
</gene>
<feature type="compositionally biased region" description="Basic and acidic residues" evidence="1">
    <location>
        <begin position="195"/>
        <end position="204"/>
    </location>
</feature>
<dbReference type="EMBL" id="JASAOG010000128">
    <property type="protein sequence ID" value="KAK0049296.1"/>
    <property type="molecule type" value="Genomic_DNA"/>
</dbReference>
<feature type="compositionally biased region" description="Low complexity" evidence="1">
    <location>
        <begin position="210"/>
        <end position="224"/>
    </location>
</feature>
<accession>A0AAD8F3T0</accession>
<comment type="caution">
    <text evidence="3">The sequence shown here is derived from an EMBL/GenBank/DDBJ whole genome shotgun (WGS) entry which is preliminary data.</text>
</comment>
<feature type="region of interest" description="Disordered" evidence="1">
    <location>
        <begin position="1"/>
        <end position="38"/>
    </location>
</feature>
<proteinExistence type="predicted"/>
<keyword evidence="4" id="KW-1185">Reference proteome</keyword>
<evidence type="ECO:0000256" key="1">
    <source>
        <dbReference type="SAM" id="MobiDB-lite"/>
    </source>
</evidence>
<keyword evidence="2" id="KW-0812">Transmembrane</keyword>
<evidence type="ECO:0000256" key="2">
    <source>
        <dbReference type="SAM" id="Phobius"/>
    </source>
</evidence>
<feature type="region of interest" description="Disordered" evidence="1">
    <location>
        <begin position="119"/>
        <end position="300"/>
    </location>
</feature>
<dbReference type="Proteomes" id="UP001233172">
    <property type="component" value="Unassembled WGS sequence"/>
</dbReference>
<dbReference type="AlphaFoldDB" id="A0AAD8F3T0"/>
<reference evidence="3" key="2">
    <citation type="submission" date="2023-04" db="EMBL/GenBank/DDBJ databases">
        <authorList>
            <person name="Bu L."/>
            <person name="Lu L."/>
            <person name="Laidemitt M.R."/>
            <person name="Zhang S.M."/>
            <person name="Mutuku M."/>
            <person name="Mkoji G."/>
            <person name="Steinauer M."/>
            <person name="Loker E.S."/>
        </authorList>
    </citation>
    <scope>NUCLEOTIDE SEQUENCE</scope>
    <source>
        <strain evidence="3">KasaAsao</strain>
        <tissue evidence="3">Whole Snail</tissue>
    </source>
</reference>
<evidence type="ECO:0000313" key="4">
    <source>
        <dbReference type="Proteomes" id="UP001233172"/>
    </source>
</evidence>
<keyword evidence="2" id="KW-0472">Membrane</keyword>
<organism evidence="3 4">
    <name type="scientific">Biomphalaria pfeifferi</name>
    <name type="common">Bloodfluke planorb</name>
    <name type="synonym">Freshwater snail</name>
    <dbReference type="NCBI Taxonomy" id="112525"/>
    <lineage>
        <taxon>Eukaryota</taxon>
        <taxon>Metazoa</taxon>
        <taxon>Spiralia</taxon>
        <taxon>Lophotrochozoa</taxon>
        <taxon>Mollusca</taxon>
        <taxon>Gastropoda</taxon>
        <taxon>Heterobranchia</taxon>
        <taxon>Euthyneura</taxon>
        <taxon>Panpulmonata</taxon>
        <taxon>Hygrophila</taxon>
        <taxon>Lymnaeoidea</taxon>
        <taxon>Planorbidae</taxon>
        <taxon>Biomphalaria</taxon>
    </lineage>
</organism>
<evidence type="ECO:0000313" key="3">
    <source>
        <dbReference type="EMBL" id="KAK0049296.1"/>
    </source>
</evidence>
<keyword evidence="2" id="KW-1133">Transmembrane helix</keyword>
<feature type="compositionally biased region" description="Basic residues" evidence="1">
    <location>
        <begin position="225"/>
        <end position="234"/>
    </location>
</feature>